<evidence type="ECO:0000259" key="1">
    <source>
        <dbReference type="Pfam" id="PF21834"/>
    </source>
</evidence>
<dbReference type="Proteomes" id="UP000317122">
    <property type="component" value="Unassembled WGS sequence"/>
</dbReference>
<reference evidence="2 3" key="1">
    <citation type="journal article" date="2015" name="Stand. Genomic Sci.">
        <title>Genomic Encyclopedia of Bacterial and Archaeal Type Strains, Phase III: the genomes of soil and plant-associated and newly described type strains.</title>
        <authorList>
            <person name="Whitman W.B."/>
            <person name="Woyke T."/>
            <person name="Klenk H.P."/>
            <person name="Zhou Y."/>
            <person name="Lilburn T.G."/>
            <person name="Beck B.J."/>
            <person name="De Vos P."/>
            <person name="Vandamme P."/>
            <person name="Eisen J.A."/>
            <person name="Garrity G."/>
            <person name="Hugenholtz P."/>
            <person name="Kyrpides N.C."/>
        </authorList>
    </citation>
    <scope>NUCLEOTIDE SEQUENCE [LARGE SCALE GENOMIC DNA]</scope>
    <source>
        <strain evidence="2 3">CGMCC 1.2546</strain>
    </source>
</reference>
<protein>
    <recommendedName>
        <fullName evidence="1">DUF6894 domain-containing protein</fullName>
    </recommendedName>
</protein>
<evidence type="ECO:0000313" key="2">
    <source>
        <dbReference type="EMBL" id="TWI36678.1"/>
    </source>
</evidence>
<gene>
    <name evidence="2" type="ORF">IQ26_02817</name>
</gene>
<dbReference type="Pfam" id="PF21834">
    <property type="entry name" value="DUF6894"/>
    <property type="match status" value="1"/>
</dbReference>
<name>A0A562NWS3_9HYPH</name>
<dbReference type="EMBL" id="VLKT01000015">
    <property type="protein sequence ID" value="TWI36678.1"/>
    <property type="molecule type" value="Genomic_DNA"/>
</dbReference>
<proteinExistence type="predicted"/>
<dbReference type="InterPro" id="IPR054189">
    <property type="entry name" value="DUF6894"/>
</dbReference>
<evidence type="ECO:0000313" key="3">
    <source>
        <dbReference type="Proteomes" id="UP000317122"/>
    </source>
</evidence>
<dbReference type="OrthoDB" id="8094360at2"/>
<keyword evidence="3" id="KW-1185">Reference proteome</keyword>
<sequence>MQRFYFDVYNADGPERDAEGQLFETPDRARAEALRILHDIAHDEMPDVDLVKITVKIRTDGDRQIFEASLTLTSDWSC</sequence>
<accession>A0A562NWS3</accession>
<dbReference type="AlphaFoldDB" id="A0A562NWS3"/>
<dbReference type="RefSeq" id="WP_145718128.1">
    <property type="nucleotide sequence ID" value="NZ_BSPF01000076.1"/>
</dbReference>
<organism evidence="2 3">
    <name type="scientific">Mesorhizobium tianshanense</name>
    <dbReference type="NCBI Taxonomy" id="39844"/>
    <lineage>
        <taxon>Bacteria</taxon>
        <taxon>Pseudomonadati</taxon>
        <taxon>Pseudomonadota</taxon>
        <taxon>Alphaproteobacteria</taxon>
        <taxon>Hyphomicrobiales</taxon>
        <taxon>Phyllobacteriaceae</taxon>
        <taxon>Mesorhizobium</taxon>
    </lineage>
</organism>
<comment type="caution">
    <text evidence="2">The sequence shown here is derived from an EMBL/GenBank/DDBJ whole genome shotgun (WGS) entry which is preliminary data.</text>
</comment>
<feature type="domain" description="DUF6894" evidence="1">
    <location>
        <begin position="3"/>
        <end position="71"/>
    </location>
</feature>